<feature type="compositionally biased region" description="Gly residues" evidence="2">
    <location>
        <begin position="232"/>
        <end position="242"/>
    </location>
</feature>
<evidence type="ECO:0000313" key="5">
    <source>
        <dbReference type="Proteomes" id="UP000092461"/>
    </source>
</evidence>
<dbReference type="Proteomes" id="UP000092461">
    <property type="component" value="Unassembled WGS sequence"/>
</dbReference>
<dbReference type="PANTHER" id="PTHR11037">
    <property type="entry name" value="TRANSCRIPTION FACTOR CP2"/>
    <property type="match status" value="1"/>
</dbReference>
<keyword evidence="1" id="KW-0238">DNA-binding</keyword>
<sequence length="323" mass="34285">MYAAAGGTQIYLQGPSSHQGNSGTSGPTVNTNTPSPGPYVSDQYGMYTTRLAAGGSTFIAEPYYREYFAGDGQSYVATRAIYDSDGPHTTTVTGAVIGVGTVAAPGGAASYEGRFTTSAHTKTSTPIYAKTVTAAGLTVDLPSPDSGIGADAITPRDQNNIQQQSFDYTELCQPASLLDGANSGPIPVSVTSIQRTQSFDYTELCQPASLLDGANSGPIPVSVTSIQRTVHGGQGSPTGGVGHTPSTRSRPWHDFGRQNDADKVQIPKIFSNVGFRYHLESPISSSQRREDDRITYINKGQFYGITLEYIHDPEKPLKNQTVK</sequence>
<dbReference type="InterPro" id="IPR007604">
    <property type="entry name" value="CP2"/>
</dbReference>
<evidence type="ECO:0000313" key="4">
    <source>
        <dbReference type="EnsemblMetazoa" id="LLOJ002492-PA"/>
    </source>
</evidence>
<dbReference type="GO" id="GO:0000978">
    <property type="term" value="F:RNA polymerase II cis-regulatory region sequence-specific DNA binding"/>
    <property type="evidence" value="ECO:0007669"/>
    <property type="project" value="TreeGrafter"/>
</dbReference>
<feature type="region of interest" description="Disordered" evidence="2">
    <location>
        <begin position="12"/>
        <end position="41"/>
    </location>
</feature>
<proteinExistence type="predicted"/>
<feature type="compositionally biased region" description="Polar residues" evidence="2">
    <location>
        <begin position="12"/>
        <end position="34"/>
    </location>
</feature>
<dbReference type="EMBL" id="AJWK01008187">
    <property type="status" value="NOT_ANNOTATED_CDS"/>
    <property type="molecule type" value="Genomic_DNA"/>
</dbReference>
<keyword evidence="1" id="KW-0539">Nucleus</keyword>
<dbReference type="AlphaFoldDB" id="A0A1B0CDS2"/>
<dbReference type="PANTHER" id="PTHR11037:SF20">
    <property type="entry name" value="PROTEIN GRAINYHEAD"/>
    <property type="match status" value="1"/>
</dbReference>
<comment type="subcellular location">
    <subcellularLocation>
        <location evidence="1">Nucleus</location>
    </subcellularLocation>
</comment>
<dbReference type="VEuPathDB" id="VectorBase:LLOJ002492"/>
<dbReference type="Pfam" id="PF04516">
    <property type="entry name" value="CP2"/>
    <property type="match status" value="1"/>
</dbReference>
<feature type="domain" description="Grh/CP2 DB" evidence="3">
    <location>
        <begin position="271"/>
        <end position="323"/>
    </location>
</feature>
<evidence type="ECO:0000259" key="3">
    <source>
        <dbReference type="PROSITE" id="PS51968"/>
    </source>
</evidence>
<dbReference type="VEuPathDB" id="VectorBase:LLONM1_005438"/>
<organism evidence="4 5">
    <name type="scientific">Lutzomyia longipalpis</name>
    <name type="common">Sand fly</name>
    <dbReference type="NCBI Taxonomy" id="7200"/>
    <lineage>
        <taxon>Eukaryota</taxon>
        <taxon>Metazoa</taxon>
        <taxon>Ecdysozoa</taxon>
        <taxon>Arthropoda</taxon>
        <taxon>Hexapoda</taxon>
        <taxon>Insecta</taxon>
        <taxon>Pterygota</taxon>
        <taxon>Neoptera</taxon>
        <taxon>Endopterygota</taxon>
        <taxon>Diptera</taxon>
        <taxon>Nematocera</taxon>
        <taxon>Psychodoidea</taxon>
        <taxon>Psychodidae</taxon>
        <taxon>Lutzomyia</taxon>
        <taxon>Lutzomyia</taxon>
    </lineage>
</organism>
<reference evidence="4" key="1">
    <citation type="submission" date="2020-05" db="UniProtKB">
        <authorList>
            <consortium name="EnsemblMetazoa"/>
        </authorList>
    </citation>
    <scope>IDENTIFICATION</scope>
    <source>
        <strain evidence="4">Jacobina</strain>
    </source>
</reference>
<name>A0A1B0CDS2_LUTLO</name>
<accession>A0A1B0CDS2</accession>
<dbReference type="GO" id="GO:0001228">
    <property type="term" value="F:DNA-binding transcription activator activity, RNA polymerase II-specific"/>
    <property type="evidence" value="ECO:0007669"/>
    <property type="project" value="TreeGrafter"/>
</dbReference>
<protein>
    <recommendedName>
        <fullName evidence="3">Grh/CP2 DB domain-containing protein</fullName>
    </recommendedName>
</protein>
<feature type="region of interest" description="Disordered" evidence="2">
    <location>
        <begin position="230"/>
        <end position="258"/>
    </location>
</feature>
<dbReference type="EnsemblMetazoa" id="LLOJ002492-RA">
    <property type="protein sequence ID" value="LLOJ002492-PA"/>
    <property type="gene ID" value="LLOJ002492"/>
</dbReference>
<dbReference type="EMBL" id="AJWK01008186">
    <property type="status" value="NOT_ANNOTATED_CDS"/>
    <property type="molecule type" value="Genomic_DNA"/>
</dbReference>
<evidence type="ECO:0000256" key="2">
    <source>
        <dbReference type="SAM" id="MobiDB-lite"/>
    </source>
</evidence>
<dbReference type="PROSITE" id="PS51968">
    <property type="entry name" value="GRH_CP2_DB"/>
    <property type="match status" value="1"/>
</dbReference>
<dbReference type="EMBL" id="AJWK01008188">
    <property type="status" value="NOT_ANNOTATED_CDS"/>
    <property type="molecule type" value="Genomic_DNA"/>
</dbReference>
<dbReference type="GO" id="GO:0005634">
    <property type="term" value="C:nucleus"/>
    <property type="evidence" value="ECO:0007669"/>
    <property type="project" value="UniProtKB-SubCell"/>
</dbReference>
<dbReference type="InterPro" id="IPR040167">
    <property type="entry name" value="TF_CP2-like"/>
</dbReference>
<evidence type="ECO:0000256" key="1">
    <source>
        <dbReference type="PROSITE-ProRule" id="PRU01313"/>
    </source>
</evidence>
<keyword evidence="5" id="KW-1185">Reference proteome</keyword>